<dbReference type="InterPro" id="IPR036291">
    <property type="entry name" value="NAD(P)-bd_dom_sf"/>
</dbReference>
<sequence>MTVLVTGAAGFIGFHVASKLLENGVRVVGLDNLNEYYDPVLKRKRNDLLRKNDKYIFYKVDISDNKKVEEIFRKERPNAVIHLAAQAGVRYSLVDPWAYAKSNYYGTLSIFEASRKNGVKRVLYASSSSVYGSNKKSPFSESHRVDTPLSLYAATKLANESLAHAYHHLFGTDMIGMRFFTVYGPWGRPDMAFFKFTKYILRGRTIPLYNKGEMYRSFTYVDDITAPIIKLLKSKHSAGHRIYNLGGAKSIQVGVLLRKFEALLGKKAEIKFEKMHIADVKETNADITLIKKDVGFTPRVNIDDGLKRFVDWYLENETWLSRLKDAKQ</sequence>
<organism evidence="3 4">
    <name type="scientific">Candidatus Zambryskibacteria bacterium RIFCSPLOWO2_01_FULL_43_17</name>
    <dbReference type="NCBI Taxonomy" id="1802760"/>
    <lineage>
        <taxon>Bacteria</taxon>
        <taxon>Candidatus Zambryskiibacteriota</taxon>
    </lineage>
</organism>
<comment type="caution">
    <text evidence="3">The sequence shown here is derived from an EMBL/GenBank/DDBJ whole genome shotgun (WGS) entry which is preliminary data.</text>
</comment>
<dbReference type="EMBL" id="MHWD01000018">
    <property type="protein sequence ID" value="OHB03561.1"/>
    <property type="molecule type" value="Genomic_DNA"/>
</dbReference>
<dbReference type="SUPFAM" id="SSF51735">
    <property type="entry name" value="NAD(P)-binding Rossmann-fold domains"/>
    <property type="match status" value="1"/>
</dbReference>
<accession>A0A1G2U212</accession>
<dbReference type="PANTHER" id="PTHR43574">
    <property type="entry name" value="EPIMERASE-RELATED"/>
    <property type="match status" value="1"/>
</dbReference>
<dbReference type="Pfam" id="PF01370">
    <property type="entry name" value="Epimerase"/>
    <property type="match status" value="1"/>
</dbReference>
<evidence type="ECO:0000313" key="4">
    <source>
        <dbReference type="Proteomes" id="UP000179283"/>
    </source>
</evidence>
<dbReference type="AlphaFoldDB" id="A0A1G2U212"/>
<keyword evidence="1" id="KW-0520">NAD</keyword>
<gene>
    <name evidence="3" type="ORF">A2920_02770</name>
</gene>
<evidence type="ECO:0000313" key="3">
    <source>
        <dbReference type="EMBL" id="OHB03561.1"/>
    </source>
</evidence>
<name>A0A1G2U212_9BACT</name>
<reference evidence="3 4" key="1">
    <citation type="journal article" date="2016" name="Nat. Commun.">
        <title>Thousands of microbial genomes shed light on interconnected biogeochemical processes in an aquifer system.</title>
        <authorList>
            <person name="Anantharaman K."/>
            <person name="Brown C.T."/>
            <person name="Hug L.A."/>
            <person name="Sharon I."/>
            <person name="Castelle C.J."/>
            <person name="Probst A.J."/>
            <person name="Thomas B.C."/>
            <person name="Singh A."/>
            <person name="Wilkins M.J."/>
            <person name="Karaoz U."/>
            <person name="Brodie E.L."/>
            <person name="Williams K.H."/>
            <person name="Hubbard S.S."/>
            <person name="Banfield J.F."/>
        </authorList>
    </citation>
    <scope>NUCLEOTIDE SEQUENCE [LARGE SCALE GENOMIC DNA]</scope>
</reference>
<proteinExistence type="predicted"/>
<dbReference type="Gene3D" id="3.90.25.10">
    <property type="entry name" value="UDP-galactose 4-epimerase, domain 1"/>
    <property type="match status" value="1"/>
</dbReference>
<dbReference type="InterPro" id="IPR001509">
    <property type="entry name" value="Epimerase_deHydtase"/>
</dbReference>
<evidence type="ECO:0000259" key="2">
    <source>
        <dbReference type="Pfam" id="PF01370"/>
    </source>
</evidence>
<evidence type="ECO:0000256" key="1">
    <source>
        <dbReference type="ARBA" id="ARBA00023027"/>
    </source>
</evidence>
<dbReference type="PRINTS" id="PR01713">
    <property type="entry name" value="NUCEPIMERASE"/>
</dbReference>
<protein>
    <recommendedName>
        <fullName evidence="2">NAD-dependent epimerase/dehydratase domain-containing protein</fullName>
    </recommendedName>
</protein>
<dbReference type="Gene3D" id="3.40.50.720">
    <property type="entry name" value="NAD(P)-binding Rossmann-like Domain"/>
    <property type="match status" value="1"/>
</dbReference>
<feature type="domain" description="NAD-dependent epimerase/dehydratase" evidence="2">
    <location>
        <begin position="3"/>
        <end position="246"/>
    </location>
</feature>
<dbReference type="Proteomes" id="UP000179283">
    <property type="component" value="Unassembled WGS sequence"/>
</dbReference>